<dbReference type="KEGG" id="amh:I633_19935"/>
<dbReference type="EC" id="4.6.1.17" evidence="3 7"/>
<name>S5AHB3_9ALTE</name>
<dbReference type="InterPro" id="IPR002820">
    <property type="entry name" value="Mopterin_CF_biosynth-C_dom"/>
</dbReference>
<feature type="domain" description="Molybdopterin cofactor biosynthesis C (MoaC)" evidence="8">
    <location>
        <begin position="20"/>
        <end position="155"/>
    </location>
</feature>
<dbReference type="CDD" id="cd01420">
    <property type="entry name" value="MoaC_PE"/>
    <property type="match status" value="1"/>
</dbReference>
<comment type="subunit">
    <text evidence="7">Homohexamer; trimer of dimers.</text>
</comment>
<dbReference type="NCBIfam" id="TIGR00581">
    <property type="entry name" value="moaC"/>
    <property type="match status" value="1"/>
</dbReference>
<keyword evidence="5 7" id="KW-0456">Lyase</keyword>
<dbReference type="EMBL" id="CP004846">
    <property type="protein sequence ID" value="AGP79537.1"/>
    <property type="molecule type" value="Genomic_DNA"/>
</dbReference>
<dbReference type="HOGENOM" id="CLU_074693_1_1_6"/>
<dbReference type="AlphaFoldDB" id="S5AHB3"/>
<comment type="pathway">
    <text evidence="2 7">Cofactor biosynthesis; molybdopterin biosynthesis.</text>
</comment>
<dbReference type="Pfam" id="PF01967">
    <property type="entry name" value="MoaC"/>
    <property type="match status" value="1"/>
</dbReference>
<evidence type="ECO:0000313" key="9">
    <source>
        <dbReference type="EMBL" id="AGP79537.1"/>
    </source>
</evidence>
<comment type="catalytic activity">
    <reaction evidence="1 7">
        <text>(8S)-3',8-cyclo-7,8-dihydroguanosine 5'-triphosphate = cyclic pyranopterin phosphate + diphosphate</text>
        <dbReference type="Rhea" id="RHEA:49580"/>
        <dbReference type="ChEBI" id="CHEBI:33019"/>
        <dbReference type="ChEBI" id="CHEBI:59648"/>
        <dbReference type="ChEBI" id="CHEBI:131766"/>
        <dbReference type="EC" id="4.6.1.17"/>
    </reaction>
</comment>
<proteinExistence type="inferred from homology"/>
<dbReference type="NCBIfam" id="NF006870">
    <property type="entry name" value="PRK09364.1"/>
    <property type="match status" value="1"/>
</dbReference>
<dbReference type="GO" id="GO:0006777">
    <property type="term" value="P:Mo-molybdopterin cofactor biosynthetic process"/>
    <property type="evidence" value="ECO:0007669"/>
    <property type="project" value="UniProtKB-UniRule"/>
</dbReference>
<gene>
    <name evidence="7" type="primary">moaC</name>
    <name evidence="9" type="ORF">I633_19935</name>
</gene>
<dbReference type="InterPro" id="IPR050105">
    <property type="entry name" value="MoCo_biosynth_MoaA/MoaC"/>
</dbReference>
<reference evidence="9 10" key="1">
    <citation type="journal article" date="2013" name="Genome Biol. Evol.">
        <title>Genomic Diversity of "Deep Ecotype" Alteromonas macleodii Isolates: Evidence for Pan-Mediterranean Clonal Frames.</title>
        <authorList>
            <person name="Lopez-Perez M."/>
            <person name="Gonzaga A."/>
            <person name="Rodriguez-Valera F."/>
        </authorList>
    </citation>
    <scope>NUCLEOTIDE SEQUENCE [LARGE SCALE GENOMIC DNA]</scope>
    <source>
        <strain evidence="10">'English Channel 615'</strain>
    </source>
</reference>
<evidence type="ECO:0000313" key="10">
    <source>
        <dbReference type="Proteomes" id="UP000014909"/>
    </source>
</evidence>
<dbReference type="InterPro" id="IPR023045">
    <property type="entry name" value="MoaC"/>
</dbReference>
<feature type="binding site" evidence="7">
    <location>
        <begin position="80"/>
        <end position="82"/>
    </location>
    <ligand>
        <name>substrate</name>
    </ligand>
</feature>
<dbReference type="UniPathway" id="UPA00344"/>
<organism evidence="9 10">
    <name type="scientific">Alteromonas mediterranea 615</name>
    <dbReference type="NCBI Taxonomy" id="1300253"/>
    <lineage>
        <taxon>Bacteria</taxon>
        <taxon>Pseudomonadati</taxon>
        <taxon>Pseudomonadota</taxon>
        <taxon>Gammaproteobacteria</taxon>
        <taxon>Alteromonadales</taxon>
        <taxon>Alteromonadaceae</taxon>
        <taxon>Alteromonas/Salinimonas group</taxon>
        <taxon>Alteromonas</taxon>
    </lineage>
</organism>
<evidence type="ECO:0000256" key="6">
    <source>
        <dbReference type="ARBA" id="ARBA00055087"/>
    </source>
</evidence>
<dbReference type="PANTHER" id="PTHR22960">
    <property type="entry name" value="MOLYBDOPTERIN COFACTOR SYNTHESIS PROTEIN A"/>
    <property type="match status" value="1"/>
</dbReference>
<dbReference type="PATRIC" id="fig|1300253.3.peg.4178"/>
<accession>S5AHB3</accession>
<evidence type="ECO:0000256" key="3">
    <source>
        <dbReference type="ARBA" id="ARBA00012575"/>
    </source>
</evidence>
<feature type="binding site" evidence="7">
    <location>
        <begin position="118"/>
        <end position="119"/>
    </location>
    <ligand>
        <name>substrate</name>
    </ligand>
</feature>
<evidence type="ECO:0000256" key="5">
    <source>
        <dbReference type="ARBA" id="ARBA00023239"/>
    </source>
</evidence>
<comment type="similarity">
    <text evidence="7">Belongs to the MoaC family.</text>
</comment>
<dbReference type="Gene3D" id="3.30.70.640">
    <property type="entry name" value="Molybdopterin cofactor biosynthesis C (MoaC) domain"/>
    <property type="match status" value="1"/>
</dbReference>
<dbReference type="GO" id="GO:0061799">
    <property type="term" value="F:cyclic pyranopterin monophosphate synthase activity"/>
    <property type="evidence" value="ECO:0007669"/>
    <property type="project" value="UniProtKB-UniRule"/>
</dbReference>
<keyword evidence="4 7" id="KW-0501">Molybdenum cofactor biosynthesis</keyword>
<dbReference type="HAMAP" id="MF_01224_B">
    <property type="entry name" value="MoaC_B"/>
    <property type="match status" value="1"/>
</dbReference>
<evidence type="ECO:0000256" key="4">
    <source>
        <dbReference type="ARBA" id="ARBA00023150"/>
    </source>
</evidence>
<evidence type="ECO:0000256" key="7">
    <source>
        <dbReference type="HAMAP-Rule" id="MF_01224"/>
    </source>
</evidence>
<dbReference type="InterPro" id="IPR036522">
    <property type="entry name" value="MoaC_sf"/>
</dbReference>
<comment type="function">
    <text evidence="6 7">Catalyzes the conversion of (8S)-3',8-cyclo-7,8-dihydroguanosine 5'-triphosphate to cyclic pyranopterin monophosphate (cPMP).</text>
</comment>
<evidence type="ECO:0000256" key="1">
    <source>
        <dbReference type="ARBA" id="ARBA00001637"/>
    </source>
</evidence>
<evidence type="ECO:0000256" key="2">
    <source>
        <dbReference type="ARBA" id="ARBA00005046"/>
    </source>
</evidence>
<dbReference type="SUPFAM" id="SSF55040">
    <property type="entry name" value="Molybdenum cofactor biosynthesis protein C, MoaC"/>
    <property type="match status" value="1"/>
</dbReference>
<evidence type="ECO:0000259" key="8">
    <source>
        <dbReference type="Pfam" id="PF01967"/>
    </source>
</evidence>
<protein>
    <recommendedName>
        <fullName evidence="3 7">Cyclic pyranopterin monophosphate synthase</fullName>
        <ecNumber evidence="3 7">4.6.1.17</ecNumber>
    </recommendedName>
    <alternativeName>
        <fullName evidence="7">Molybdenum cofactor biosynthesis protein C</fullName>
    </alternativeName>
</protein>
<dbReference type="InterPro" id="IPR047594">
    <property type="entry name" value="MoaC_bact/euk"/>
</dbReference>
<dbReference type="Proteomes" id="UP000014909">
    <property type="component" value="Chromosome"/>
</dbReference>
<dbReference type="PANTHER" id="PTHR22960:SF29">
    <property type="entry name" value="CYCLIC PYRANOPTERIN MONOPHOSPHATE SYNTHASE"/>
    <property type="match status" value="1"/>
</dbReference>
<sequence length="167" mass="17782">MTQSNHSVLSHIDNQGKANMVDVSEKAASTRIAKAEAYVSVSDSALEQIIQNQLAKGDVFSVARVAGIQAAKQCANLIPLCHPLLLSKVDVNFETDELSRQIKITCQCKLNGNTGVEMEALTGVSVAALTLFDMCKAVDPEMVIHGLKVTEKSGGKLDCGGVQHDTD</sequence>
<feature type="active site" evidence="7">
    <location>
        <position position="133"/>
    </location>
</feature>